<dbReference type="AlphaFoldDB" id="A0A7T7V2W9"/>
<organism evidence="1 2">
    <name type="scientific">Elizabethkingia bruuniana</name>
    <dbReference type="NCBI Taxonomy" id="1756149"/>
    <lineage>
        <taxon>Bacteria</taxon>
        <taxon>Pseudomonadati</taxon>
        <taxon>Bacteroidota</taxon>
        <taxon>Flavobacteriia</taxon>
        <taxon>Flavobacteriales</taxon>
        <taxon>Weeksellaceae</taxon>
        <taxon>Elizabethkingia</taxon>
    </lineage>
</organism>
<name>A0A7T7V2W9_9FLAO</name>
<accession>A0A7T7V2W9</accession>
<evidence type="ECO:0000313" key="1">
    <source>
        <dbReference type="EMBL" id="QQN60905.1"/>
    </source>
</evidence>
<dbReference type="InterPro" id="IPR014867">
    <property type="entry name" value="Spore_coat_CotH_CotH2/3/7"/>
</dbReference>
<dbReference type="Proteomes" id="UP000595426">
    <property type="component" value="Chromosome"/>
</dbReference>
<dbReference type="RefSeq" id="WP_034870661.1">
    <property type="nucleotide sequence ID" value="NZ_CBCSDR010000008.1"/>
</dbReference>
<dbReference type="EMBL" id="CP067018">
    <property type="protein sequence ID" value="QQN60905.1"/>
    <property type="molecule type" value="Genomic_DNA"/>
</dbReference>
<keyword evidence="1" id="KW-0418">Kinase</keyword>
<dbReference type="GO" id="GO:0016301">
    <property type="term" value="F:kinase activity"/>
    <property type="evidence" value="ECO:0007669"/>
    <property type="project" value="UniProtKB-KW"/>
</dbReference>
<dbReference type="GeneID" id="93135238"/>
<sequence>MEVNKELISYIKASELPKIGNPVSGDLIHAQGDNLSATPISYFIDKISSGIYGRLTTSTVVSGTGYYKYDVAQAGTYTNINPAITITQQELDENFVFVTVNSGVAEKLLSKKPNSKVDTWISKTYEKTNQVFHNGIIYEAVADIQATDVPGESDKWKLIMAGFSSIGNANLLEFATKDGSGLFTIDKDGYLWANYAPNSISKSIIQGLPDDIKTLYEGAFKKEYKLDLLQILTKDGSVGISQERDGTIYIPRLRTDDLDYNKIKPEIKKEIFNGAFYDIPELSQLKLNFSITFPVDLGDVRRGTVDFMIGERILFTANCEISVQGNYSASWMVPKKGFTLDLFNADWKKLKVKTGKLPALDSFHLKAYWTDANKVKELFNMRLWKQLILSRPYPESSFKVLNPSISTSLEQSINSSEAPFVLDGTPTVVLNQGSFMGCYILRMKKHAAVFALDTKNQNHILLDSQIYNVGIGNKSAYATYEGIATDYELRSPKAPSQKAKDSISRFFGYMRDVYEGRKSFSGTYQDYLVLNGWIDFLLQCELIGHWDAIVNNAMYITYDGIHWMPVLIDTDFTLGVAEVPFGKVQPAPTGANSWYIGSKDIFPKFRTQLLPEIKARYAQVRNTILSMENMTKLLTNIGSSFSRSDIETDLKKWGVVTLPEAIESTDNILRFLQDRKDFLDSKFL</sequence>
<dbReference type="Pfam" id="PF08757">
    <property type="entry name" value="CotH"/>
    <property type="match status" value="1"/>
</dbReference>
<dbReference type="KEGG" id="egm:AYC65_20145"/>
<proteinExistence type="predicted"/>
<keyword evidence="2" id="KW-1185">Reference proteome</keyword>
<reference evidence="1 2" key="1">
    <citation type="submission" date="2020-12" db="EMBL/GenBank/DDBJ databases">
        <title>FDA dAtabase for Regulatory Grade micrObial Sequences (FDA-ARGOS): Supporting development and validation of Infectious Disease Dx tests.</title>
        <authorList>
            <person name="Kerrigan L."/>
            <person name="Long C."/>
            <person name="Tallon L."/>
            <person name="Sadzewicz L."/>
            <person name="Zhao X."/>
            <person name="Boylan J."/>
            <person name="Ott S."/>
            <person name="Bowen H."/>
            <person name="Vavikolanu K."/>
            <person name="Mehta A."/>
            <person name="Aluvathingal J."/>
            <person name="Nadendla S."/>
            <person name="Yan Y."/>
            <person name="Sichtig H."/>
        </authorList>
    </citation>
    <scope>NUCLEOTIDE SEQUENCE [LARGE SCALE GENOMIC DNA]</scope>
    <source>
        <strain evidence="1 2">FDAARGOS_1031</strain>
    </source>
</reference>
<protein>
    <submittedName>
        <fullName evidence="1">CotH kinase family protein</fullName>
    </submittedName>
</protein>
<evidence type="ECO:0000313" key="2">
    <source>
        <dbReference type="Proteomes" id="UP000595426"/>
    </source>
</evidence>
<keyword evidence="1" id="KW-0808">Transferase</keyword>
<gene>
    <name evidence="1" type="ORF">I6H88_10150</name>
</gene>